<reference evidence="1 2" key="1">
    <citation type="submission" date="2018-07" db="EMBL/GenBank/DDBJ databases">
        <title>Dyella monticola sp. nov. and Dyella psychrodurans sp. nov. isolated from monsoon evergreen broad-leaved forest soil of Dinghu Mountain, China.</title>
        <authorList>
            <person name="Gao Z."/>
            <person name="Qiu L."/>
        </authorList>
    </citation>
    <scope>NUCLEOTIDE SEQUENCE [LARGE SCALE GENOMIC DNA]</scope>
    <source>
        <strain evidence="1 2">4G-K06</strain>
    </source>
</reference>
<dbReference type="Pfam" id="PF10009">
    <property type="entry name" value="DUF2252"/>
    <property type="match status" value="1"/>
</dbReference>
<dbReference type="PANTHER" id="PTHR39441">
    <property type="entry name" value="DUF2252 DOMAIN-CONTAINING PROTEIN"/>
    <property type="match status" value="1"/>
</dbReference>
<dbReference type="RefSeq" id="WP_115494598.1">
    <property type="nucleotide sequence ID" value="NZ_QRBE01000002.1"/>
</dbReference>
<dbReference type="SUPFAM" id="SSF56112">
    <property type="entry name" value="Protein kinase-like (PK-like)"/>
    <property type="match status" value="1"/>
</dbReference>
<dbReference type="Proteomes" id="UP000254258">
    <property type="component" value="Unassembled WGS sequence"/>
</dbReference>
<sequence>MPNKRMAALEDRRRRKMAQSAHAFVRGTTERFYQWLASKKATTLPDGPDIWICGDCHLGNIGPVANDQGRVDILMRDFDQATISNPAFDLCRLALSLSVLARSSDLPGIATARILECMLDGYESAFPDISTPAPALPHLLRMKVLDAHRRTWKALARERTEGKTLKLPVGRQFWPISAAEHEALRSLFNAPTMQELVTRVGHRPSKASVCLQDAAFWRKGCSSLGCVRYAALLDVGDKSARGSDLCLIDVKEAGPSLAPARADANLPADHGARIVQAARQLSPHLGERMRSAQMMGKSFAIRELMPQDMKLDIRHLRPDWAAELAAYLGYIVGHAHVGQMEQSVRRSWYAELRHARPKSLGSPTWLWEATVGLLADLEVAYLEHCRMYLIDQSRSRSPRVHG</sequence>
<comment type="caution">
    <text evidence="1">The sequence shown here is derived from an EMBL/GenBank/DDBJ whole genome shotgun (WGS) entry which is preliminary data.</text>
</comment>
<accession>A0A370X5H3</accession>
<dbReference type="InterPro" id="IPR011009">
    <property type="entry name" value="Kinase-like_dom_sf"/>
</dbReference>
<dbReference type="PANTHER" id="PTHR39441:SF1">
    <property type="entry name" value="DUF2252 DOMAIN-CONTAINING PROTEIN"/>
    <property type="match status" value="1"/>
</dbReference>
<dbReference type="Gene3D" id="3.90.1200.10">
    <property type="match status" value="1"/>
</dbReference>
<evidence type="ECO:0000313" key="2">
    <source>
        <dbReference type="Proteomes" id="UP000254258"/>
    </source>
</evidence>
<dbReference type="OrthoDB" id="1491115at2"/>
<dbReference type="EMBL" id="QRBE01000002">
    <property type="protein sequence ID" value="RDS83527.1"/>
    <property type="molecule type" value="Genomic_DNA"/>
</dbReference>
<name>A0A370X5H3_9GAMM</name>
<proteinExistence type="predicted"/>
<protein>
    <submittedName>
        <fullName evidence="1">DUF2252 domain-containing protein</fullName>
    </submittedName>
</protein>
<gene>
    <name evidence="1" type="ORF">DWU98_04070</name>
</gene>
<evidence type="ECO:0000313" key="1">
    <source>
        <dbReference type="EMBL" id="RDS83527.1"/>
    </source>
</evidence>
<keyword evidence="2" id="KW-1185">Reference proteome</keyword>
<dbReference type="InterPro" id="IPR018721">
    <property type="entry name" value="DUF2252"/>
</dbReference>
<dbReference type="AlphaFoldDB" id="A0A370X5H3"/>
<organism evidence="1 2">
    <name type="scientific">Dyella monticola</name>
    <dbReference type="NCBI Taxonomy" id="1927958"/>
    <lineage>
        <taxon>Bacteria</taxon>
        <taxon>Pseudomonadati</taxon>
        <taxon>Pseudomonadota</taxon>
        <taxon>Gammaproteobacteria</taxon>
        <taxon>Lysobacterales</taxon>
        <taxon>Rhodanobacteraceae</taxon>
        <taxon>Dyella</taxon>
    </lineage>
</organism>